<reference evidence="2" key="2">
    <citation type="journal article" date="2015" name="J. Proteomics">
        <title>Sexual differences in the sialomes of the zebra tick, Rhipicephalus pulchellus.</title>
        <authorList>
            <person name="Tan A.W."/>
            <person name="Francischetti I.M."/>
            <person name="Slovak M."/>
            <person name="Kini R.M."/>
            <person name="Ribeiro J.M."/>
        </authorList>
    </citation>
    <scope>NUCLEOTIDE SEQUENCE</scope>
    <source>
        <tissue evidence="2">Salivary gland</tissue>
    </source>
</reference>
<reference evidence="2" key="1">
    <citation type="submission" date="2012-11" db="EMBL/GenBank/DDBJ databases">
        <authorList>
            <person name="Lucero-Rivera Y.E."/>
            <person name="Tovar-Ramirez D."/>
        </authorList>
    </citation>
    <scope>NUCLEOTIDE SEQUENCE</scope>
    <source>
        <tissue evidence="2">Salivary gland</tissue>
    </source>
</reference>
<feature type="transmembrane region" description="Helical" evidence="1">
    <location>
        <begin position="14"/>
        <end position="32"/>
    </location>
</feature>
<keyword evidence="1" id="KW-0812">Transmembrane</keyword>
<organism evidence="2">
    <name type="scientific">Rhipicephalus pulchellus</name>
    <name type="common">Yellow backed tick</name>
    <name type="synonym">Dermacentor pulchellus</name>
    <dbReference type="NCBI Taxonomy" id="72859"/>
    <lineage>
        <taxon>Eukaryota</taxon>
        <taxon>Metazoa</taxon>
        <taxon>Ecdysozoa</taxon>
        <taxon>Arthropoda</taxon>
        <taxon>Chelicerata</taxon>
        <taxon>Arachnida</taxon>
        <taxon>Acari</taxon>
        <taxon>Parasitiformes</taxon>
        <taxon>Ixodida</taxon>
        <taxon>Ixodoidea</taxon>
        <taxon>Ixodidae</taxon>
        <taxon>Rhipicephalinae</taxon>
        <taxon>Rhipicephalus</taxon>
        <taxon>Rhipicephalus</taxon>
    </lineage>
</organism>
<protein>
    <submittedName>
        <fullName evidence="2">Uncharacterized protein</fullName>
    </submittedName>
</protein>
<keyword evidence="1" id="KW-1133">Transmembrane helix</keyword>
<sequence length="135" mass="14812">MLCCPSCSSPCTSLFMHAYCTILYMAGLYMILPAWCHTWLCCVLPSSFLLSLLLTRTSLSLPFSLPFAIHGNSLHGFACLTPCMAMLCFTLSLPPSHSPHPHITPTQSHFHFVPVAMPGYVIQCFACVTPSGDIR</sequence>
<name>L7LVQ1_RHIPC</name>
<dbReference type="AlphaFoldDB" id="L7LVQ1"/>
<proteinExistence type="evidence at transcript level"/>
<dbReference type="EMBL" id="GACK01009367">
    <property type="protein sequence ID" value="JAA55667.1"/>
    <property type="molecule type" value="mRNA"/>
</dbReference>
<evidence type="ECO:0000256" key="1">
    <source>
        <dbReference type="SAM" id="Phobius"/>
    </source>
</evidence>
<keyword evidence="1" id="KW-0472">Membrane</keyword>
<accession>L7LVQ1</accession>
<evidence type="ECO:0000313" key="2">
    <source>
        <dbReference type="EMBL" id="JAA55667.1"/>
    </source>
</evidence>